<feature type="non-terminal residue" evidence="1">
    <location>
        <position position="1"/>
    </location>
</feature>
<accession>A0ACA9K5C3</accession>
<evidence type="ECO:0000313" key="1">
    <source>
        <dbReference type="EMBL" id="CAG8452962.1"/>
    </source>
</evidence>
<sequence length="43" mass="5251">ESMKLIRKLRTEKQEFSIRIQQLKSENDDLKLQIDSLKQDLQY</sequence>
<comment type="caution">
    <text evidence="1">The sequence shown here is derived from an EMBL/GenBank/DDBJ whole genome shotgun (WGS) entry which is preliminary data.</text>
</comment>
<evidence type="ECO:0000313" key="2">
    <source>
        <dbReference type="Proteomes" id="UP000789366"/>
    </source>
</evidence>
<protein>
    <submittedName>
        <fullName evidence="1">5202_t:CDS:1</fullName>
    </submittedName>
</protein>
<gene>
    <name evidence="1" type="ORF">SPELUC_LOCUS892</name>
</gene>
<proteinExistence type="predicted"/>
<dbReference type="EMBL" id="CAJVPW010000405">
    <property type="protein sequence ID" value="CAG8452962.1"/>
    <property type="molecule type" value="Genomic_DNA"/>
</dbReference>
<dbReference type="Proteomes" id="UP000789366">
    <property type="component" value="Unassembled WGS sequence"/>
</dbReference>
<reference evidence="1" key="1">
    <citation type="submission" date="2021-06" db="EMBL/GenBank/DDBJ databases">
        <authorList>
            <person name="Kallberg Y."/>
            <person name="Tangrot J."/>
            <person name="Rosling A."/>
        </authorList>
    </citation>
    <scope>NUCLEOTIDE SEQUENCE</scope>
    <source>
        <strain evidence="1">28 12/20/2015</strain>
    </source>
</reference>
<name>A0ACA9K5C3_9GLOM</name>
<keyword evidence="2" id="KW-1185">Reference proteome</keyword>
<organism evidence="1 2">
    <name type="scientific">Cetraspora pellucida</name>
    <dbReference type="NCBI Taxonomy" id="1433469"/>
    <lineage>
        <taxon>Eukaryota</taxon>
        <taxon>Fungi</taxon>
        <taxon>Fungi incertae sedis</taxon>
        <taxon>Mucoromycota</taxon>
        <taxon>Glomeromycotina</taxon>
        <taxon>Glomeromycetes</taxon>
        <taxon>Diversisporales</taxon>
        <taxon>Gigasporaceae</taxon>
        <taxon>Cetraspora</taxon>
    </lineage>
</organism>